<dbReference type="EMBL" id="WNWS01000432">
    <property type="protein sequence ID" value="KAE9967908.1"/>
    <property type="molecule type" value="Genomic_DNA"/>
</dbReference>
<feature type="transmembrane region" description="Helical" evidence="2">
    <location>
        <begin position="143"/>
        <end position="166"/>
    </location>
</feature>
<feature type="compositionally biased region" description="Basic and acidic residues" evidence="1">
    <location>
        <begin position="253"/>
        <end position="262"/>
    </location>
</feature>
<reference evidence="4 5" key="1">
    <citation type="submission" date="2018-12" db="EMBL/GenBank/DDBJ databases">
        <title>Venturia inaequalis Genome Resource.</title>
        <authorList>
            <person name="Lichtner F.J."/>
        </authorList>
    </citation>
    <scope>NUCLEOTIDE SEQUENCE [LARGE SCALE GENOMIC DNA]</scope>
    <source>
        <strain evidence="4 5">120213</strain>
    </source>
</reference>
<feature type="region of interest" description="Disordered" evidence="1">
    <location>
        <begin position="61"/>
        <end position="140"/>
    </location>
</feature>
<name>A0A8H3UER6_VENIN</name>
<dbReference type="AlphaFoldDB" id="A0A8H3UER6"/>
<keyword evidence="2" id="KW-0812">Transmembrane</keyword>
<proteinExistence type="predicted"/>
<evidence type="ECO:0008006" key="6">
    <source>
        <dbReference type="Google" id="ProtNLM"/>
    </source>
</evidence>
<feature type="chain" id="PRO_5034014390" description="Mid2 domain-containing protein" evidence="3">
    <location>
        <begin position="21"/>
        <end position="386"/>
    </location>
</feature>
<sequence length="386" mass="41097">MKSQWMLLAIASRFLFNSYAQTTTAPTAATTSKSELDSILDVGLSFVRSIVSANPTTVTTTYSPSLTSSISSSSTTSSSTLSTSSSTSSSLTSSSSTLASQTSSSFSSSSSSSTVLSSTTTTPSATAASAKPNEKGGSSNKNLTVILSSVLGGLALLSLVLFFCCLRRHRKKHPHDHIGYDHMEKYASSSRQSLAGKRNSSGGLIAKSRSRSLSETRSTNQDYSAVPPMPSPHRLSKPHSTPYGVQPIPQRNSRHDPFHDRNVSTPSRYYDPNTPPAHRTPPVPNRSPQRQSDYFPPYDSPRRSPDSSPHSSFGSAKTLGDSNHTNAAVGPSPPLQAQQKHRSLPRSSLANEFNFGFDGRDGGGGGGGGYGQDVPREFRRKSVASR</sequence>
<feature type="compositionally biased region" description="Pro residues" evidence="1">
    <location>
        <begin position="273"/>
        <end position="285"/>
    </location>
</feature>
<feature type="compositionally biased region" description="Polar residues" evidence="1">
    <location>
        <begin position="189"/>
        <end position="202"/>
    </location>
</feature>
<keyword evidence="2" id="KW-0472">Membrane</keyword>
<accession>A0A8H3UER6</accession>
<evidence type="ECO:0000256" key="1">
    <source>
        <dbReference type="SAM" id="MobiDB-lite"/>
    </source>
</evidence>
<keyword evidence="3" id="KW-0732">Signal</keyword>
<gene>
    <name evidence="4" type="ORF">EG328_007912</name>
</gene>
<evidence type="ECO:0000313" key="4">
    <source>
        <dbReference type="EMBL" id="KAE9967908.1"/>
    </source>
</evidence>
<feature type="signal peptide" evidence="3">
    <location>
        <begin position="1"/>
        <end position="20"/>
    </location>
</feature>
<protein>
    <recommendedName>
        <fullName evidence="6">Mid2 domain-containing protein</fullName>
    </recommendedName>
</protein>
<comment type="caution">
    <text evidence="4">The sequence shown here is derived from an EMBL/GenBank/DDBJ whole genome shotgun (WGS) entry which is preliminary data.</text>
</comment>
<evidence type="ECO:0000256" key="3">
    <source>
        <dbReference type="SAM" id="SignalP"/>
    </source>
</evidence>
<evidence type="ECO:0000313" key="5">
    <source>
        <dbReference type="Proteomes" id="UP000447873"/>
    </source>
</evidence>
<keyword evidence="2" id="KW-1133">Transmembrane helix</keyword>
<feature type="region of interest" description="Disordered" evidence="1">
    <location>
        <begin position="189"/>
        <end position="386"/>
    </location>
</feature>
<feature type="compositionally biased region" description="Low complexity" evidence="1">
    <location>
        <begin position="61"/>
        <end position="130"/>
    </location>
</feature>
<evidence type="ECO:0000256" key="2">
    <source>
        <dbReference type="SAM" id="Phobius"/>
    </source>
</evidence>
<dbReference type="Proteomes" id="UP000447873">
    <property type="component" value="Unassembled WGS sequence"/>
</dbReference>
<feature type="compositionally biased region" description="Gly residues" evidence="1">
    <location>
        <begin position="362"/>
        <end position="371"/>
    </location>
</feature>
<organism evidence="4 5">
    <name type="scientific">Venturia inaequalis</name>
    <name type="common">Apple scab fungus</name>
    <dbReference type="NCBI Taxonomy" id="5025"/>
    <lineage>
        <taxon>Eukaryota</taxon>
        <taxon>Fungi</taxon>
        <taxon>Dikarya</taxon>
        <taxon>Ascomycota</taxon>
        <taxon>Pezizomycotina</taxon>
        <taxon>Dothideomycetes</taxon>
        <taxon>Pleosporomycetidae</taxon>
        <taxon>Venturiales</taxon>
        <taxon>Venturiaceae</taxon>
        <taxon>Venturia</taxon>
    </lineage>
</organism>